<name>A0A2M4D148_ANODA</name>
<evidence type="ECO:0000313" key="2">
    <source>
        <dbReference type="EMBL" id="MBW71276.1"/>
    </source>
</evidence>
<organism evidence="2">
    <name type="scientific">Anopheles darlingi</name>
    <name type="common">Mosquito</name>
    <dbReference type="NCBI Taxonomy" id="43151"/>
    <lineage>
        <taxon>Eukaryota</taxon>
        <taxon>Metazoa</taxon>
        <taxon>Ecdysozoa</taxon>
        <taxon>Arthropoda</taxon>
        <taxon>Hexapoda</taxon>
        <taxon>Insecta</taxon>
        <taxon>Pterygota</taxon>
        <taxon>Neoptera</taxon>
        <taxon>Endopterygota</taxon>
        <taxon>Diptera</taxon>
        <taxon>Nematocera</taxon>
        <taxon>Culicoidea</taxon>
        <taxon>Culicidae</taxon>
        <taxon>Anophelinae</taxon>
        <taxon>Anopheles</taxon>
    </lineage>
</organism>
<keyword evidence="1" id="KW-0732">Signal</keyword>
<proteinExistence type="predicted"/>
<sequence>MAPLGGHCAELLAIFGLGLASNRRGGCVRQLLHDVACCCLWADILTRDVVRRSTIVSANGFYNFSCVC</sequence>
<feature type="signal peptide" evidence="1">
    <location>
        <begin position="1"/>
        <end position="20"/>
    </location>
</feature>
<protein>
    <submittedName>
        <fullName evidence="2">Putative secreted protein</fullName>
    </submittedName>
</protein>
<dbReference type="AlphaFoldDB" id="A0A2M4D148"/>
<feature type="chain" id="PRO_5014869680" evidence="1">
    <location>
        <begin position="21"/>
        <end position="68"/>
    </location>
</feature>
<reference evidence="2" key="1">
    <citation type="submission" date="2018-01" db="EMBL/GenBank/DDBJ databases">
        <title>An insight into the sialome of Amazonian anophelines.</title>
        <authorList>
            <person name="Ribeiro J.M."/>
            <person name="Scarpassa V."/>
            <person name="Calvo E."/>
        </authorList>
    </citation>
    <scope>NUCLEOTIDE SEQUENCE</scope>
</reference>
<accession>A0A2M4D148</accession>
<evidence type="ECO:0000256" key="1">
    <source>
        <dbReference type="SAM" id="SignalP"/>
    </source>
</evidence>
<dbReference type="EMBL" id="GGFL01007098">
    <property type="protein sequence ID" value="MBW71276.1"/>
    <property type="molecule type" value="Transcribed_RNA"/>
</dbReference>